<dbReference type="SUPFAM" id="SSF48403">
    <property type="entry name" value="Ankyrin repeat"/>
    <property type="match status" value="1"/>
</dbReference>
<dbReference type="Proteomes" id="UP000095751">
    <property type="component" value="Unassembled WGS sequence"/>
</dbReference>
<sequence length="288" mass="32692">MTAIEVLQSILPSWRESPPRAKRSRSSACGMEVEDMTTSGLTSASASNTTSPCLLISRALANHGYPDRLDPLSMDYLMDFDYDDGNMHRHISADILMAIQEGKVNLFIQNYHQRDLIMAQRNSHGETLLHLACQSGSFLIVKFFLHDVKVSALVLDQHGRSPFHSLCMAMMNMNRSNDVVNDTTKCNYLETMRILLQEKPTLVLFKDKQGKTPLEYIQQLSPESMMICRNVNELLHSDRVVERIVEEMPNQMEKIRSRQQMTTWEKIESMLDISGGVEAAVMESGFSI</sequence>
<feature type="region of interest" description="Disordered" evidence="1">
    <location>
        <begin position="15"/>
        <end position="34"/>
    </location>
</feature>
<dbReference type="OrthoDB" id="194358at2759"/>
<dbReference type="InParanoid" id="A0A1E7FGX7"/>
<name>A0A1E7FGX7_9STRA</name>
<dbReference type="Gene3D" id="1.25.40.20">
    <property type="entry name" value="Ankyrin repeat-containing domain"/>
    <property type="match status" value="1"/>
</dbReference>
<reference evidence="2 3" key="1">
    <citation type="submission" date="2016-09" db="EMBL/GenBank/DDBJ databases">
        <title>Extensive genetic diversity and differential bi-allelic expression allows diatom success in the polar Southern Ocean.</title>
        <authorList>
            <consortium name="DOE Joint Genome Institute"/>
            <person name="Mock T."/>
            <person name="Otillar R.P."/>
            <person name="Strauss J."/>
            <person name="Dupont C."/>
            <person name="Frickenhaus S."/>
            <person name="Maumus F."/>
            <person name="Mcmullan M."/>
            <person name="Sanges R."/>
            <person name="Schmutz J."/>
            <person name="Toseland A."/>
            <person name="Valas R."/>
            <person name="Veluchamy A."/>
            <person name="Ward B.J."/>
            <person name="Allen A."/>
            <person name="Barry K."/>
            <person name="Falciatore A."/>
            <person name="Ferrante M."/>
            <person name="Fortunato A.E."/>
            <person name="Gloeckner G."/>
            <person name="Gruber A."/>
            <person name="Hipkin R."/>
            <person name="Janech M."/>
            <person name="Kroth P."/>
            <person name="Leese F."/>
            <person name="Lindquist E."/>
            <person name="Lyon B.R."/>
            <person name="Martin J."/>
            <person name="Mayer C."/>
            <person name="Parker M."/>
            <person name="Quesneville H."/>
            <person name="Raymond J."/>
            <person name="Uhlig C."/>
            <person name="Valentin K.U."/>
            <person name="Worden A.Z."/>
            <person name="Armbrust E.V."/>
            <person name="Bowler C."/>
            <person name="Green B."/>
            <person name="Moulton V."/>
            <person name="Van Oosterhout C."/>
            <person name="Grigoriev I."/>
        </authorList>
    </citation>
    <scope>NUCLEOTIDE SEQUENCE [LARGE SCALE GENOMIC DNA]</scope>
    <source>
        <strain evidence="2 3">CCMP1102</strain>
    </source>
</reference>
<evidence type="ECO:0000313" key="2">
    <source>
        <dbReference type="EMBL" id="OEU17416.1"/>
    </source>
</evidence>
<dbReference type="EMBL" id="KV784357">
    <property type="protein sequence ID" value="OEU17416.1"/>
    <property type="molecule type" value="Genomic_DNA"/>
</dbReference>
<dbReference type="AlphaFoldDB" id="A0A1E7FGX7"/>
<dbReference type="InterPro" id="IPR036770">
    <property type="entry name" value="Ankyrin_rpt-contain_sf"/>
</dbReference>
<protein>
    <submittedName>
        <fullName evidence="2">Uncharacterized protein</fullName>
    </submittedName>
</protein>
<evidence type="ECO:0000256" key="1">
    <source>
        <dbReference type="SAM" id="MobiDB-lite"/>
    </source>
</evidence>
<keyword evidence="3" id="KW-1185">Reference proteome</keyword>
<evidence type="ECO:0000313" key="3">
    <source>
        <dbReference type="Proteomes" id="UP000095751"/>
    </source>
</evidence>
<organism evidence="2 3">
    <name type="scientific">Fragilariopsis cylindrus CCMP1102</name>
    <dbReference type="NCBI Taxonomy" id="635003"/>
    <lineage>
        <taxon>Eukaryota</taxon>
        <taxon>Sar</taxon>
        <taxon>Stramenopiles</taxon>
        <taxon>Ochrophyta</taxon>
        <taxon>Bacillariophyta</taxon>
        <taxon>Bacillariophyceae</taxon>
        <taxon>Bacillariophycidae</taxon>
        <taxon>Bacillariales</taxon>
        <taxon>Bacillariaceae</taxon>
        <taxon>Fragilariopsis</taxon>
    </lineage>
</organism>
<proteinExistence type="predicted"/>
<accession>A0A1E7FGX7</accession>
<dbReference type="InterPro" id="IPR002110">
    <property type="entry name" value="Ankyrin_rpt"/>
</dbReference>
<gene>
    <name evidence="2" type="ORF">FRACYDRAFT_237834</name>
</gene>
<dbReference type="Pfam" id="PF13606">
    <property type="entry name" value="Ank_3"/>
    <property type="match status" value="1"/>
</dbReference>
<dbReference type="KEGG" id="fcy:FRACYDRAFT_237834"/>